<name>A0A4V6PFL3_9BACT</name>
<comment type="caution">
    <text evidence="1">The sequence shown here is derived from an EMBL/GenBank/DDBJ whole genome shotgun (WGS) entry which is preliminary data.</text>
</comment>
<dbReference type="Proteomes" id="UP000294850">
    <property type="component" value="Unassembled WGS sequence"/>
</dbReference>
<reference evidence="1 2" key="1">
    <citation type="submission" date="2019-03" db="EMBL/GenBank/DDBJ databases">
        <title>Dyadobacter AR-3-6 sp. nov., isolated from arctic soil.</title>
        <authorList>
            <person name="Chaudhary D.K."/>
        </authorList>
    </citation>
    <scope>NUCLEOTIDE SEQUENCE [LARGE SCALE GENOMIC DNA]</scope>
    <source>
        <strain evidence="1 2">AR-3-6</strain>
    </source>
</reference>
<dbReference type="AlphaFoldDB" id="A0A4V6PFL3"/>
<gene>
    <name evidence="1" type="ORF">E0F88_32935</name>
</gene>
<evidence type="ECO:0000313" key="2">
    <source>
        <dbReference type="Proteomes" id="UP000294850"/>
    </source>
</evidence>
<dbReference type="RefSeq" id="WP_131962961.1">
    <property type="nucleotide sequence ID" value="NZ_SMFL01000027.1"/>
</dbReference>
<proteinExistence type="predicted"/>
<keyword evidence="2" id="KW-1185">Reference proteome</keyword>
<organism evidence="1 2">
    <name type="scientific">Dyadobacter psychrotolerans</name>
    <dbReference type="NCBI Taxonomy" id="2541721"/>
    <lineage>
        <taxon>Bacteria</taxon>
        <taxon>Pseudomonadati</taxon>
        <taxon>Bacteroidota</taxon>
        <taxon>Cytophagia</taxon>
        <taxon>Cytophagales</taxon>
        <taxon>Spirosomataceae</taxon>
        <taxon>Dyadobacter</taxon>
    </lineage>
</organism>
<evidence type="ECO:0000313" key="1">
    <source>
        <dbReference type="EMBL" id="TDE08308.1"/>
    </source>
</evidence>
<accession>A0A4V6PFL3</accession>
<protein>
    <recommendedName>
        <fullName evidence="3">DUF1871 family protein</fullName>
    </recommendedName>
</protein>
<dbReference type="EMBL" id="SMFL01000027">
    <property type="protein sequence ID" value="TDE08308.1"/>
    <property type="molecule type" value="Genomic_DNA"/>
</dbReference>
<sequence length="117" mass="13726">MANFRKLSEQQNRLYNFIDNLLWEEWDPIGINDMPEARNEYSTYTPQIFSLVIRGASNEDITEKLRRIEIDWIGLASNADRNMVLVTKILQAAVGCRPEDLGDIEELKKQRDLNNRR</sequence>
<dbReference type="OrthoDB" id="773332at2"/>
<evidence type="ECO:0008006" key="3">
    <source>
        <dbReference type="Google" id="ProtNLM"/>
    </source>
</evidence>